<dbReference type="PANTHER" id="PTHR34229">
    <property type="entry name" value="METAL TRANSPORT PROTEIN HI_1621-RELATED"/>
    <property type="match status" value="1"/>
</dbReference>
<name>A0A7W8C1I1_9BACT</name>
<dbReference type="RefSeq" id="WP_183718057.1">
    <property type="nucleotide sequence ID" value="NZ_JACHGO010000002.1"/>
</dbReference>
<dbReference type="GO" id="GO:0000041">
    <property type="term" value="P:transition metal ion transport"/>
    <property type="evidence" value="ECO:0007669"/>
    <property type="project" value="InterPro"/>
</dbReference>
<evidence type="ECO:0000256" key="2">
    <source>
        <dbReference type="ARBA" id="ARBA00022448"/>
    </source>
</evidence>
<feature type="transmembrane region" description="Helical" evidence="7">
    <location>
        <begin position="130"/>
        <end position="156"/>
    </location>
</feature>
<feature type="transmembrane region" description="Helical" evidence="7">
    <location>
        <begin position="12"/>
        <end position="29"/>
    </location>
</feature>
<evidence type="ECO:0000256" key="3">
    <source>
        <dbReference type="ARBA" id="ARBA00022475"/>
    </source>
</evidence>
<comment type="subcellular location">
    <subcellularLocation>
        <location evidence="1">Cell membrane</location>
        <topology evidence="1">Multi-pass membrane protein</topology>
    </subcellularLocation>
</comment>
<keyword evidence="3" id="KW-1003">Cell membrane</keyword>
<dbReference type="Proteomes" id="UP000539075">
    <property type="component" value="Unassembled WGS sequence"/>
</dbReference>
<evidence type="ECO:0000313" key="9">
    <source>
        <dbReference type="Proteomes" id="UP000539075"/>
    </source>
</evidence>
<gene>
    <name evidence="8" type="ORF">HNQ38_000753</name>
</gene>
<sequence length="210" mass="22023">MHIAEGVLSPPILAAGYALTAIGTAIGLRKLDYDQLMTVAILAATFFVGSLIHVPIGPSSAHLILNGLLGVLLGWAVFPAILSALALQALLFQYGGIVVLGVNTFTMGFSGLVAWYVFRLLVRLWPGMKGLRAAAFCGGAIGVLGAGLLTALALAFSDEGFLTAARLIFLAHLPVMLVEGLITMFTVGFIARVRPEMLHPSCPQCPQHSA</sequence>
<dbReference type="NCBIfam" id="NF004904">
    <property type="entry name" value="PRK06265.1-4"/>
    <property type="match status" value="1"/>
</dbReference>
<evidence type="ECO:0000256" key="5">
    <source>
        <dbReference type="ARBA" id="ARBA00022989"/>
    </source>
</evidence>
<keyword evidence="5 7" id="KW-1133">Transmembrane helix</keyword>
<feature type="transmembrane region" description="Helical" evidence="7">
    <location>
        <begin position="35"/>
        <end position="56"/>
    </location>
</feature>
<dbReference type="NCBIfam" id="NF004905">
    <property type="entry name" value="PRK06265.1-5"/>
    <property type="match status" value="1"/>
</dbReference>
<dbReference type="Gene3D" id="1.10.1760.20">
    <property type="match status" value="1"/>
</dbReference>
<keyword evidence="9" id="KW-1185">Reference proteome</keyword>
<accession>A0A7W8C1I1</accession>
<dbReference type="GO" id="GO:0005886">
    <property type="term" value="C:plasma membrane"/>
    <property type="evidence" value="ECO:0007669"/>
    <property type="project" value="UniProtKB-SubCell"/>
</dbReference>
<feature type="transmembrane region" description="Helical" evidence="7">
    <location>
        <begin position="68"/>
        <end position="91"/>
    </location>
</feature>
<comment type="caution">
    <text evidence="8">The sequence shown here is derived from an EMBL/GenBank/DDBJ whole genome shotgun (WGS) entry which is preliminary data.</text>
</comment>
<keyword evidence="4 7" id="KW-0812">Transmembrane</keyword>
<keyword evidence="2" id="KW-0813">Transport</keyword>
<evidence type="ECO:0000256" key="7">
    <source>
        <dbReference type="SAM" id="Phobius"/>
    </source>
</evidence>
<dbReference type="Pfam" id="PF01891">
    <property type="entry name" value="CbiM"/>
    <property type="match status" value="1"/>
</dbReference>
<protein>
    <submittedName>
        <fullName evidence="8">Cobalt/nickel transport system permease protein</fullName>
    </submittedName>
</protein>
<evidence type="ECO:0000256" key="1">
    <source>
        <dbReference type="ARBA" id="ARBA00004651"/>
    </source>
</evidence>
<feature type="transmembrane region" description="Helical" evidence="7">
    <location>
        <begin position="97"/>
        <end position="118"/>
    </location>
</feature>
<proteinExistence type="predicted"/>
<feature type="transmembrane region" description="Helical" evidence="7">
    <location>
        <begin position="168"/>
        <end position="191"/>
    </location>
</feature>
<reference evidence="8 9" key="1">
    <citation type="submission" date="2020-08" db="EMBL/GenBank/DDBJ databases">
        <title>Genomic Encyclopedia of Type Strains, Phase IV (KMG-IV): sequencing the most valuable type-strain genomes for metagenomic binning, comparative biology and taxonomic classification.</title>
        <authorList>
            <person name="Goeker M."/>
        </authorList>
    </citation>
    <scope>NUCLEOTIDE SEQUENCE [LARGE SCALE GENOMIC DNA]</scope>
    <source>
        <strain evidence="8 9">DSM 11275</strain>
    </source>
</reference>
<evidence type="ECO:0000256" key="6">
    <source>
        <dbReference type="ARBA" id="ARBA00023136"/>
    </source>
</evidence>
<evidence type="ECO:0000256" key="4">
    <source>
        <dbReference type="ARBA" id="ARBA00022692"/>
    </source>
</evidence>
<keyword evidence="6 7" id="KW-0472">Membrane</keyword>
<dbReference type="InterPro" id="IPR002751">
    <property type="entry name" value="CbiM/NikMN"/>
</dbReference>
<dbReference type="PANTHER" id="PTHR34229:SF1">
    <property type="entry name" value="METAL TRANSPORT PROTEIN HI_1621-RELATED"/>
    <property type="match status" value="1"/>
</dbReference>
<organism evidence="8 9">
    <name type="scientific">Desulfovibrio intestinalis</name>
    <dbReference type="NCBI Taxonomy" id="58621"/>
    <lineage>
        <taxon>Bacteria</taxon>
        <taxon>Pseudomonadati</taxon>
        <taxon>Thermodesulfobacteriota</taxon>
        <taxon>Desulfovibrionia</taxon>
        <taxon>Desulfovibrionales</taxon>
        <taxon>Desulfovibrionaceae</taxon>
        <taxon>Desulfovibrio</taxon>
    </lineage>
</organism>
<evidence type="ECO:0000313" key="8">
    <source>
        <dbReference type="EMBL" id="MBB5142674.1"/>
    </source>
</evidence>
<dbReference type="AlphaFoldDB" id="A0A7W8C1I1"/>
<dbReference type="EMBL" id="JACHGO010000002">
    <property type="protein sequence ID" value="MBB5142674.1"/>
    <property type="molecule type" value="Genomic_DNA"/>
</dbReference>